<protein>
    <submittedName>
        <fullName evidence="1">Uncharacterized protein</fullName>
    </submittedName>
</protein>
<comment type="caution">
    <text evidence="1">The sequence shown here is derived from an EMBL/GenBank/DDBJ whole genome shotgun (WGS) entry which is preliminary data.</text>
</comment>
<gene>
    <name evidence="1" type="ORF">BGAL_0200g00170</name>
</gene>
<dbReference type="AlphaFoldDB" id="A0A4S8R599"/>
<proteinExistence type="predicted"/>
<sequence>MAKGSVQKPTIGGVNANQEMMGMLFETVRLSRIGIHSEKVECAARINTRTNASRYSVSDEGDR</sequence>
<dbReference type="EMBL" id="PQXL01000200">
    <property type="protein sequence ID" value="THV49339.1"/>
    <property type="molecule type" value="Genomic_DNA"/>
</dbReference>
<reference evidence="1 2" key="1">
    <citation type="submission" date="2017-12" db="EMBL/GenBank/DDBJ databases">
        <title>Comparative genomics of Botrytis spp.</title>
        <authorList>
            <person name="Valero-Jimenez C.A."/>
            <person name="Tapia P."/>
            <person name="Veloso J."/>
            <person name="Silva-Moreno E."/>
            <person name="Staats M."/>
            <person name="Valdes J.H."/>
            <person name="Van Kan J.A.L."/>
        </authorList>
    </citation>
    <scope>NUCLEOTIDE SEQUENCE [LARGE SCALE GENOMIC DNA]</scope>
    <source>
        <strain evidence="1 2">MUCL435</strain>
    </source>
</reference>
<dbReference type="OrthoDB" id="3466012at2759"/>
<accession>A0A4S8R599</accession>
<dbReference type="Proteomes" id="UP000308671">
    <property type="component" value="Unassembled WGS sequence"/>
</dbReference>
<evidence type="ECO:0000313" key="2">
    <source>
        <dbReference type="Proteomes" id="UP000308671"/>
    </source>
</evidence>
<name>A0A4S8R599_9HELO</name>
<organism evidence="1 2">
    <name type="scientific">Botrytis galanthina</name>
    <dbReference type="NCBI Taxonomy" id="278940"/>
    <lineage>
        <taxon>Eukaryota</taxon>
        <taxon>Fungi</taxon>
        <taxon>Dikarya</taxon>
        <taxon>Ascomycota</taxon>
        <taxon>Pezizomycotina</taxon>
        <taxon>Leotiomycetes</taxon>
        <taxon>Helotiales</taxon>
        <taxon>Sclerotiniaceae</taxon>
        <taxon>Botrytis</taxon>
    </lineage>
</organism>
<evidence type="ECO:0000313" key="1">
    <source>
        <dbReference type="EMBL" id="THV49339.1"/>
    </source>
</evidence>
<keyword evidence="2" id="KW-1185">Reference proteome</keyword>